<evidence type="ECO:0000256" key="2">
    <source>
        <dbReference type="ARBA" id="ARBA00022448"/>
    </source>
</evidence>
<dbReference type="InterPro" id="IPR003439">
    <property type="entry name" value="ABC_transporter-like_ATP-bd"/>
</dbReference>
<sequence length="243" mass="26321">MSKGVALEIVGLQKSYPDALALSNVSLQIENGQAVGIIGPNGAGKTTLIEIIMGLTKPDLGSVSINGQDIRDDANLTATLGVQLQEANLFPRVTVGKYIDLFGKLYDTQANRDKILADLDLLSHVDKKFGDLSGGLKQRVLLALSLINNPDILLLDEPTTGLDPVAREDLWSFIKEWHVGSRTLLLTSHFMDEVERLCDRVVVLNRGRVVADDTVPNLLSHAPAGKDTLQSAYSFLLEGVGHE</sequence>
<dbReference type="GO" id="GO:0005524">
    <property type="term" value="F:ATP binding"/>
    <property type="evidence" value="ECO:0007669"/>
    <property type="project" value="UniProtKB-KW"/>
</dbReference>
<organism evidence="7 8">
    <name type="scientific">Erythrobacter crassostreae</name>
    <dbReference type="NCBI Taxonomy" id="2828328"/>
    <lineage>
        <taxon>Bacteria</taxon>
        <taxon>Pseudomonadati</taxon>
        <taxon>Pseudomonadota</taxon>
        <taxon>Alphaproteobacteria</taxon>
        <taxon>Sphingomonadales</taxon>
        <taxon>Erythrobacteraceae</taxon>
        <taxon>Erythrobacter/Porphyrobacter group</taxon>
        <taxon>Erythrobacter</taxon>
    </lineage>
</organism>
<evidence type="ECO:0000256" key="5">
    <source>
        <dbReference type="ARBA" id="ARBA00022840"/>
    </source>
</evidence>
<dbReference type="GO" id="GO:0016887">
    <property type="term" value="F:ATP hydrolysis activity"/>
    <property type="evidence" value="ECO:0007669"/>
    <property type="project" value="InterPro"/>
</dbReference>
<evidence type="ECO:0000256" key="1">
    <source>
        <dbReference type="ARBA" id="ARBA00005417"/>
    </source>
</evidence>
<name>A0A9X1F6S0_9SPHN</name>
<dbReference type="SMART" id="SM00382">
    <property type="entry name" value="AAA"/>
    <property type="match status" value="1"/>
</dbReference>
<dbReference type="EMBL" id="JAGSPC010000004">
    <property type="protein sequence ID" value="MBV7260298.1"/>
    <property type="molecule type" value="Genomic_DNA"/>
</dbReference>
<dbReference type="RefSeq" id="WP_218405685.1">
    <property type="nucleotide sequence ID" value="NZ_JAGSPC010000004.1"/>
</dbReference>
<dbReference type="Proteomes" id="UP001138681">
    <property type="component" value="Unassembled WGS sequence"/>
</dbReference>
<protein>
    <submittedName>
        <fullName evidence="7">ABC transporter ATP-binding protein</fullName>
    </submittedName>
</protein>
<dbReference type="PANTHER" id="PTHR42711:SF5">
    <property type="entry name" value="ABC TRANSPORTER ATP-BINDING PROTEIN NATA"/>
    <property type="match status" value="1"/>
</dbReference>
<dbReference type="InterPro" id="IPR050763">
    <property type="entry name" value="ABC_transporter_ATP-binding"/>
</dbReference>
<comment type="caution">
    <text evidence="7">The sequence shown here is derived from an EMBL/GenBank/DDBJ whole genome shotgun (WGS) entry which is preliminary data.</text>
</comment>
<keyword evidence="5 7" id="KW-0067">ATP-binding</keyword>
<keyword evidence="2" id="KW-0813">Transport</keyword>
<dbReference type="AlphaFoldDB" id="A0A9X1F6S0"/>
<dbReference type="PANTHER" id="PTHR42711">
    <property type="entry name" value="ABC TRANSPORTER ATP-BINDING PROTEIN"/>
    <property type="match status" value="1"/>
</dbReference>
<dbReference type="CDD" id="cd03230">
    <property type="entry name" value="ABC_DR_subfamily_A"/>
    <property type="match status" value="1"/>
</dbReference>
<feature type="domain" description="ABC transporter" evidence="6">
    <location>
        <begin position="7"/>
        <end position="231"/>
    </location>
</feature>
<evidence type="ECO:0000313" key="7">
    <source>
        <dbReference type="EMBL" id="MBV7260298.1"/>
    </source>
</evidence>
<accession>A0A9X1F6S0</accession>
<evidence type="ECO:0000259" key="6">
    <source>
        <dbReference type="PROSITE" id="PS50893"/>
    </source>
</evidence>
<keyword evidence="4" id="KW-0547">Nucleotide-binding</keyword>
<evidence type="ECO:0000256" key="3">
    <source>
        <dbReference type="ARBA" id="ARBA00022458"/>
    </source>
</evidence>
<keyword evidence="3" id="KW-0536">Nodulation</keyword>
<dbReference type="Pfam" id="PF00005">
    <property type="entry name" value="ABC_tran"/>
    <property type="match status" value="1"/>
</dbReference>
<evidence type="ECO:0000256" key="4">
    <source>
        <dbReference type="ARBA" id="ARBA00022741"/>
    </source>
</evidence>
<keyword evidence="8" id="KW-1185">Reference proteome</keyword>
<dbReference type="PROSITE" id="PS50893">
    <property type="entry name" value="ABC_TRANSPORTER_2"/>
    <property type="match status" value="1"/>
</dbReference>
<dbReference type="InterPro" id="IPR003593">
    <property type="entry name" value="AAA+_ATPase"/>
</dbReference>
<comment type="similarity">
    <text evidence="1">Belongs to the ABC transporter superfamily.</text>
</comment>
<proteinExistence type="inferred from homology"/>
<reference evidence="7" key="1">
    <citation type="submission" date="2021-04" db="EMBL/GenBank/DDBJ databases">
        <authorList>
            <person name="Pira H."/>
            <person name="Risdian C."/>
            <person name="Wink J."/>
        </authorList>
    </citation>
    <scope>NUCLEOTIDE SEQUENCE</scope>
    <source>
        <strain evidence="7">WH158</strain>
    </source>
</reference>
<evidence type="ECO:0000313" key="8">
    <source>
        <dbReference type="Proteomes" id="UP001138681"/>
    </source>
</evidence>
<gene>
    <name evidence="7" type="ORF">KCG46_12025</name>
</gene>